<comment type="caution">
    <text evidence="14">The sequence shown here is derived from an EMBL/GenBank/DDBJ whole genome shotgun (WGS) entry which is preliminary data.</text>
</comment>
<dbReference type="GO" id="GO:0009279">
    <property type="term" value="C:cell outer membrane"/>
    <property type="evidence" value="ECO:0007669"/>
    <property type="project" value="UniProtKB-SubCell"/>
</dbReference>
<evidence type="ECO:0000313" key="14">
    <source>
        <dbReference type="EMBL" id="OEK08892.1"/>
    </source>
</evidence>
<dbReference type="Pfam" id="PF07715">
    <property type="entry name" value="Plug"/>
    <property type="match status" value="1"/>
</dbReference>
<evidence type="ECO:0000256" key="7">
    <source>
        <dbReference type="ARBA" id="ARBA00023136"/>
    </source>
</evidence>
<dbReference type="Gene3D" id="2.170.130.10">
    <property type="entry name" value="TonB-dependent receptor, plug domain"/>
    <property type="match status" value="1"/>
</dbReference>
<dbReference type="EMBL" id="MDJD01000028">
    <property type="protein sequence ID" value="OEK08892.1"/>
    <property type="molecule type" value="Genomic_DNA"/>
</dbReference>
<evidence type="ECO:0000259" key="12">
    <source>
        <dbReference type="Pfam" id="PF00593"/>
    </source>
</evidence>
<keyword evidence="5 11" id="KW-0732">Signal</keyword>
<dbReference type="InterPro" id="IPR012910">
    <property type="entry name" value="Plug_dom"/>
</dbReference>
<evidence type="ECO:0000256" key="10">
    <source>
        <dbReference type="RuleBase" id="RU003357"/>
    </source>
</evidence>
<dbReference type="InterPro" id="IPR039426">
    <property type="entry name" value="TonB-dep_rcpt-like"/>
</dbReference>
<dbReference type="Pfam" id="PF00593">
    <property type="entry name" value="TonB_dep_Rec_b-barrel"/>
    <property type="match status" value="1"/>
</dbReference>
<evidence type="ECO:0000256" key="8">
    <source>
        <dbReference type="ARBA" id="ARBA00023237"/>
    </source>
</evidence>
<gene>
    <name evidence="14" type="ORF">A8C32_01055</name>
</gene>
<evidence type="ECO:0000256" key="2">
    <source>
        <dbReference type="ARBA" id="ARBA00022448"/>
    </source>
</evidence>
<comment type="similarity">
    <text evidence="9 10">Belongs to the TonB-dependent receptor family.</text>
</comment>
<keyword evidence="3 9" id="KW-1134">Transmembrane beta strand</keyword>
<proteinExistence type="inferred from homology"/>
<evidence type="ECO:0000256" key="5">
    <source>
        <dbReference type="ARBA" id="ARBA00022729"/>
    </source>
</evidence>
<keyword evidence="4 9" id="KW-0812">Transmembrane</keyword>
<feature type="domain" description="TonB-dependent receptor-like beta-barrel" evidence="12">
    <location>
        <begin position="310"/>
        <end position="789"/>
    </location>
</feature>
<dbReference type="AlphaFoldDB" id="A0A1E5TBZ4"/>
<dbReference type="RefSeq" id="WP_069829573.1">
    <property type="nucleotide sequence ID" value="NZ_MDJD01000028.1"/>
</dbReference>
<evidence type="ECO:0000256" key="4">
    <source>
        <dbReference type="ARBA" id="ARBA00022692"/>
    </source>
</evidence>
<dbReference type="PROSITE" id="PS52016">
    <property type="entry name" value="TONB_DEPENDENT_REC_3"/>
    <property type="match status" value="1"/>
</dbReference>
<dbReference type="PANTHER" id="PTHR30442:SF0">
    <property type="entry name" value="FE(3+) DICITRATE TRANSPORT PROTEIN FECA"/>
    <property type="match status" value="1"/>
</dbReference>
<protein>
    <submittedName>
        <fullName evidence="14">TonB-dependent receptor</fullName>
    </submittedName>
</protein>
<dbReference type="GO" id="GO:0033214">
    <property type="term" value="P:siderophore-iron import into cell"/>
    <property type="evidence" value="ECO:0007669"/>
    <property type="project" value="TreeGrafter"/>
</dbReference>
<dbReference type="InterPro" id="IPR000531">
    <property type="entry name" value="Beta-barrel_TonB"/>
</dbReference>
<keyword evidence="2 9" id="KW-0813">Transport</keyword>
<dbReference type="InterPro" id="IPR036942">
    <property type="entry name" value="Beta-barrel_TonB_sf"/>
</dbReference>
<evidence type="ECO:0000256" key="6">
    <source>
        <dbReference type="ARBA" id="ARBA00023077"/>
    </source>
</evidence>
<keyword evidence="6 10" id="KW-0798">TonB box</keyword>
<keyword evidence="14" id="KW-0675">Receptor</keyword>
<dbReference type="OrthoDB" id="9758472at2"/>
<dbReference type="InterPro" id="IPR037066">
    <property type="entry name" value="Plug_dom_sf"/>
</dbReference>
<dbReference type="PANTHER" id="PTHR30442">
    <property type="entry name" value="IRON III DICITRATE TRANSPORT PROTEIN FECA"/>
    <property type="match status" value="1"/>
</dbReference>
<evidence type="ECO:0000256" key="3">
    <source>
        <dbReference type="ARBA" id="ARBA00022452"/>
    </source>
</evidence>
<dbReference type="Gene3D" id="2.40.170.20">
    <property type="entry name" value="TonB-dependent receptor, beta-barrel domain"/>
    <property type="match status" value="1"/>
</dbReference>
<evidence type="ECO:0000256" key="11">
    <source>
        <dbReference type="SAM" id="SignalP"/>
    </source>
</evidence>
<sequence>MRLKDFKLIVALIFSVSIFAQKNITGTVTFSKNNKPIANVKVYDKVSGLLATTNSLGNFEFQTIKKELTLVFFSLEYNVEEITLQTDTVSKLNIVLKDLTENLTEVEITARKARVFELKRLKDVEGTAIYAGKKTEVILVEQSMANLASNNARQIYSQVTGLNIYQNDDAGLQLNIGGRGLDPNRTANFNTRQNGYDISADVLGYPESYYTPPAEALEEIQVIRGAASLQYGTQFGGLINFKMKSPNPNKPIEFITRNTIGSFGLYTNFTSLSGAKDKWSYYTYFNYKKGDGFRPNSQFESKNVFAYLGYQFTDKTSLSGEVTYLRYLAQQAGGLTDTMFEENALQSNRTRNWFEVDWLLYNLKFKHEFSRKTKFTFNLFGLDASRRAVGFRGDPFPSGLNKNPINTEDAKNIDGSFFYNRDILIGNFNNWGAEARLLTKYNLLGKESVFLIGSKYYSATNASKQGGGSRGVSSDFSIFDEVNSNYPNVSDFKYPNRNLSVFGENIFRISDKLSFTPGFRFEQIKTESKGVFFNKNYDNSNNIIDSQENKDNRVFDRDFILLGLGISYKPNDFVELFCNVSQNYRSVTFNDIRSVSPTFIIDPEISDEEGFTIDLGLRGKYRKLLSYDVGVFAVNYNDRIGTILDNRANRIRTNAGDAIIYGVESFVDWNIMDLLQINSDYKLNLGLNFAYIESEYTKSKRNGVEGNQVEFIPKVNLKASLRFGYKNLLGSIQYSYLSEQFTDAFESGRALKGGSREGVVGEIPEYDILDVSLSYSYKKFKLETGINNVLDNSYFTRRATGYPGPGIIPSAPRNWYTTLQIKF</sequence>
<evidence type="ECO:0000256" key="1">
    <source>
        <dbReference type="ARBA" id="ARBA00004571"/>
    </source>
</evidence>
<organism evidence="14 15">
    <name type="scientific">Flavivirga aquatica</name>
    <dbReference type="NCBI Taxonomy" id="1849968"/>
    <lineage>
        <taxon>Bacteria</taxon>
        <taxon>Pseudomonadati</taxon>
        <taxon>Bacteroidota</taxon>
        <taxon>Flavobacteriia</taxon>
        <taxon>Flavobacteriales</taxon>
        <taxon>Flavobacteriaceae</taxon>
        <taxon>Flavivirga</taxon>
    </lineage>
</organism>
<comment type="subcellular location">
    <subcellularLocation>
        <location evidence="1 9">Cell outer membrane</location>
        <topology evidence="1 9">Multi-pass membrane protein</topology>
    </subcellularLocation>
</comment>
<dbReference type="PROSITE" id="PS01156">
    <property type="entry name" value="TONB_DEPENDENT_REC_2"/>
    <property type="match status" value="1"/>
</dbReference>
<accession>A0A1E5TBZ4</accession>
<evidence type="ECO:0000259" key="13">
    <source>
        <dbReference type="Pfam" id="PF07715"/>
    </source>
</evidence>
<name>A0A1E5TBZ4_9FLAO</name>
<dbReference type="SUPFAM" id="SSF49464">
    <property type="entry name" value="Carboxypeptidase regulatory domain-like"/>
    <property type="match status" value="1"/>
</dbReference>
<keyword evidence="8 9" id="KW-0998">Cell outer membrane</keyword>
<keyword evidence="15" id="KW-1185">Reference proteome</keyword>
<evidence type="ECO:0000256" key="9">
    <source>
        <dbReference type="PROSITE-ProRule" id="PRU01360"/>
    </source>
</evidence>
<feature type="chain" id="PRO_5009186337" evidence="11">
    <location>
        <begin position="23"/>
        <end position="823"/>
    </location>
</feature>
<dbReference type="SUPFAM" id="SSF56935">
    <property type="entry name" value="Porins"/>
    <property type="match status" value="1"/>
</dbReference>
<feature type="signal peptide" evidence="11">
    <location>
        <begin position="1"/>
        <end position="22"/>
    </location>
</feature>
<dbReference type="Pfam" id="PF13715">
    <property type="entry name" value="CarbopepD_reg_2"/>
    <property type="match status" value="1"/>
</dbReference>
<keyword evidence="7 9" id="KW-0472">Membrane</keyword>
<evidence type="ECO:0000313" key="15">
    <source>
        <dbReference type="Proteomes" id="UP000095713"/>
    </source>
</evidence>
<dbReference type="Proteomes" id="UP000095713">
    <property type="component" value="Unassembled WGS sequence"/>
</dbReference>
<dbReference type="STRING" id="1849968.A8C32_01055"/>
<dbReference type="InterPro" id="IPR008969">
    <property type="entry name" value="CarboxyPept-like_regulatory"/>
</dbReference>
<dbReference type="InterPro" id="IPR010917">
    <property type="entry name" value="TonB_rcpt_CS"/>
</dbReference>
<reference evidence="14 15" key="1">
    <citation type="submission" date="2016-05" db="EMBL/GenBank/DDBJ databases">
        <title>Draft Genome Sequence of Algibacter sp. Strain SK-16 Isolated from the Surface Water of Aburatsubo Inlet.</title>
        <authorList>
            <person name="Wong S.-K."/>
            <person name="Yoshizawa S."/>
            <person name="Nakajima Y."/>
            <person name="Ogura Y."/>
            <person name="Tetsuya H."/>
            <person name="Hamasaki K."/>
        </authorList>
    </citation>
    <scope>NUCLEOTIDE SEQUENCE [LARGE SCALE GENOMIC DNA]</scope>
    <source>
        <strain evidence="14 15">SK-16</strain>
    </source>
</reference>
<feature type="domain" description="TonB-dependent receptor plug" evidence="13">
    <location>
        <begin position="141"/>
        <end position="234"/>
    </location>
</feature>